<dbReference type="Proteomes" id="UP001558481">
    <property type="component" value="Unassembled WGS sequence"/>
</dbReference>
<feature type="domain" description="ABC3 transporter permease C-terminal" evidence="8">
    <location>
        <begin position="290"/>
        <end position="397"/>
    </location>
</feature>
<keyword evidence="4 7" id="KW-0812">Transmembrane</keyword>
<dbReference type="InterPro" id="IPR051125">
    <property type="entry name" value="ABC-4/HrtB_transporter"/>
</dbReference>
<proteinExistence type="predicted"/>
<feature type="transmembrane region" description="Helical" evidence="7">
    <location>
        <begin position="329"/>
        <end position="358"/>
    </location>
</feature>
<feature type="transmembrane region" description="Helical" evidence="7">
    <location>
        <begin position="289"/>
        <end position="309"/>
    </location>
</feature>
<protein>
    <submittedName>
        <fullName evidence="9">ABC transporter permease</fullName>
    </submittedName>
</protein>
<evidence type="ECO:0000256" key="1">
    <source>
        <dbReference type="ARBA" id="ARBA00004651"/>
    </source>
</evidence>
<evidence type="ECO:0000256" key="2">
    <source>
        <dbReference type="ARBA" id="ARBA00022448"/>
    </source>
</evidence>
<dbReference type="PANTHER" id="PTHR43738">
    <property type="entry name" value="ABC TRANSPORTER, MEMBRANE PROTEIN"/>
    <property type="match status" value="1"/>
</dbReference>
<keyword evidence="2" id="KW-0813">Transport</keyword>
<dbReference type="EMBL" id="JAYWLU010000015">
    <property type="protein sequence ID" value="MEX3595688.1"/>
    <property type="molecule type" value="Genomic_DNA"/>
</dbReference>
<evidence type="ECO:0000256" key="3">
    <source>
        <dbReference type="ARBA" id="ARBA00022475"/>
    </source>
</evidence>
<dbReference type="InterPro" id="IPR003838">
    <property type="entry name" value="ABC3_permease_C"/>
</dbReference>
<evidence type="ECO:0000256" key="4">
    <source>
        <dbReference type="ARBA" id="ARBA00022692"/>
    </source>
</evidence>
<evidence type="ECO:0000256" key="5">
    <source>
        <dbReference type="ARBA" id="ARBA00022989"/>
    </source>
</evidence>
<reference evidence="9 10" key="1">
    <citation type="journal article" date="2024" name="Fungal Genet. Biol.">
        <title>The porcine skin microbiome exhibits broad fungal antagonism.</title>
        <authorList>
            <person name="De La Cruz K.F."/>
            <person name="Townsend E.C."/>
            <person name="Alex Cheong J.Z."/>
            <person name="Salamzade R."/>
            <person name="Liu A."/>
            <person name="Sandstrom S."/>
            <person name="Davila E."/>
            <person name="Huang L."/>
            <person name="Xu K.H."/>
            <person name="Wu S.Y."/>
            <person name="Meudt J.J."/>
            <person name="Shanmuganayagam D."/>
            <person name="Gibson A.L.F."/>
            <person name="Kalan L.R."/>
        </authorList>
    </citation>
    <scope>NUCLEOTIDE SEQUENCE [LARGE SCALE GENOMIC DNA]</scope>
    <source>
        <strain evidence="9 10">LK2625</strain>
    </source>
</reference>
<keyword evidence="5 7" id="KW-1133">Transmembrane helix</keyword>
<comment type="subcellular location">
    <subcellularLocation>
        <location evidence="1">Cell membrane</location>
        <topology evidence="1">Multi-pass membrane protein</topology>
    </subcellularLocation>
</comment>
<keyword evidence="6 7" id="KW-0472">Membrane</keyword>
<evidence type="ECO:0000259" key="8">
    <source>
        <dbReference type="Pfam" id="PF02687"/>
    </source>
</evidence>
<evidence type="ECO:0000313" key="10">
    <source>
        <dbReference type="Proteomes" id="UP001558481"/>
    </source>
</evidence>
<accession>A0ABV3V6T4</accession>
<evidence type="ECO:0000256" key="7">
    <source>
        <dbReference type="SAM" id="Phobius"/>
    </source>
</evidence>
<keyword evidence="3" id="KW-1003">Cell membrane</keyword>
<dbReference type="PANTHER" id="PTHR43738:SF1">
    <property type="entry name" value="HEMIN TRANSPORT SYSTEM PERMEASE PROTEIN HRTB-RELATED"/>
    <property type="match status" value="1"/>
</dbReference>
<sequence length="410" mass="42056">MAVVGLGSALSPLFVSGTLGGASAATSAFLLVGAAALAGPALVSWSFGRLPTGNTPATQLAVANTKGFSRRLTSAMLPLALVLAAGTVQTSLNLTVERAAERQLVEGLDGTLILPGEADPTAFSRTPGVTAVSSIRSVPAHVKVDQDEPPILESLTWEPTTVHLTSELSDPGVTSGTLADLDQPDTVAISQDATLETGGIGSEVGIRYGEVDTTATVVAVFDRGLGFGDYIIGPATVDSRNLAPDSDAVLLRASQGDETAVAADTGALTPAEYAAHAPDESGAQGLSQVLLLTLLSFFVIAAANTLLMITSRRRGEFAMLHRVGATRRLLLRMALVEAAITGVVAWLIGTVASVPAIFGSNLGLLGWAIPALDVSTFGLLSVVVLILPLLIMAPMTFVVARTRSTAPRSE</sequence>
<dbReference type="Pfam" id="PF02687">
    <property type="entry name" value="FtsX"/>
    <property type="match status" value="1"/>
</dbReference>
<comment type="caution">
    <text evidence="9">The sequence shown here is derived from an EMBL/GenBank/DDBJ whole genome shotgun (WGS) entry which is preliminary data.</text>
</comment>
<feature type="transmembrane region" description="Helical" evidence="7">
    <location>
        <begin position="378"/>
        <end position="400"/>
    </location>
</feature>
<name>A0ABV3V6T4_9MICC</name>
<organism evidence="9 10">
    <name type="scientific">Kocuria carniphila</name>
    <dbReference type="NCBI Taxonomy" id="262208"/>
    <lineage>
        <taxon>Bacteria</taxon>
        <taxon>Bacillati</taxon>
        <taxon>Actinomycetota</taxon>
        <taxon>Actinomycetes</taxon>
        <taxon>Micrococcales</taxon>
        <taxon>Micrococcaceae</taxon>
        <taxon>Kocuria</taxon>
    </lineage>
</organism>
<keyword evidence="10" id="KW-1185">Reference proteome</keyword>
<evidence type="ECO:0000256" key="6">
    <source>
        <dbReference type="ARBA" id="ARBA00023136"/>
    </source>
</evidence>
<evidence type="ECO:0000313" key="9">
    <source>
        <dbReference type="EMBL" id="MEX3595688.1"/>
    </source>
</evidence>
<gene>
    <name evidence="9" type="ORF">VVR66_13275</name>
</gene>